<protein>
    <submittedName>
        <fullName evidence="1">Uncharacterized protein</fullName>
    </submittedName>
</protein>
<organism evidence="1 2">
    <name type="scientific">Gossypium anomalum</name>
    <dbReference type="NCBI Taxonomy" id="47600"/>
    <lineage>
        <taxon>Eukaryota</taxon>
        <taxon>Viridiplantae</taxon>
        <taxon>Streptophyta</taxon>
        <taxon>Embryophyta</taxon>
        <taxon>Tracheophyta</taxon>
        <taxon>Spermatophyta</taxon>
        <taxon>Magnoliopsida</taxon>
        <taxon>eudicotyledons</taxon>
        <taxon>Gunneridae</taxon>
        <taxon>Pentapetalae</taxon>
        <taxon>rosids</taxon>
        <taxon>malvids</taxon>
        <taxon>Malvales</taxon>
        <taxon>Malvaceae</taxon>
        <taxon>Malvoideae</taxon>
        <taxon>Gossypium</taxon>
    </lineage>
</organism>
<comment type="caution">
    <text evidence="1">The sequence shown here is derived from an EMBL/GenBank/DDBJ whole genome shotgun (WGS) entry which is preliminary data.</text>
</comment>
<dbReference type="AlphaFoldDB" id="A0A8J5Y2R4"/>
<sequence>MIAKQLSVKGEPHIASIGNANAQLSKSKQLLVSITLIASTNVVLNPLSIDVLMVAASAKINQKKEYATFSNTCHEIK</sequence>
<dbReference type="OrthoDB" id="10315531at2759"/>
<gene>
    <name evidence="1" type="ORF">CXB51_034964</name>
</gene>
<dbReference type="EMBL" id="JAHUZN010000013">
    <property type="protein sequence ID" value="KAG8473041.1"/>
    <property type="molecule type" value="Genomic_DNA"/>
</dbReference>
<evidence type="ECO:0000313" key="2">
    <source>
        <dbReference type="Proteomes" id="UP000701853"/>
    </source>
</evidence>
<accession>A0A8J5Y2R4</accession>
<reference evidence="1 2" key="1">
    <citation type="journal article" date="2021" name="bioRxiv">
        <title>The Gossypium anomalum genome as a resource for cotton improvement and evolutionary analysis of hybrid incompatibility.</title>
        <authorList>
            <person name="Grover C.E."/>
            <person name="Yuan D."/>
            <person name="Arick M.A."/>
            <person name="Miller E.R."/>
            <person name="Hu G."/>
            <person name="Peterson D.G."/>
            <person name="Wendel J.F."/>
            <person name="Udall J.A."/>
        </authorList>
    </citation>
    <scope>NUCLEOTIDE SEQUENCE [LARGE SCALE GENOMIC DNA]</scope>
    <source>
        <strain evidence="1">JFW-Udall</strain>
        <tissue evidence="1">Leaf</tissue>
    </source>
</reference>
<keyword evidence="2" id="KW-1185">Reference proteome</keyword>
<dbReference type="Proteomes" id="UP000701853">
    <property type="component" value="Chromosome 13"/>
</dbReference>
<evidence type="ECO:0000313" key="1">
    <source>
        <dbReference type="EMBL" id="KAG8473041.1"/>
    </source>
</evidence>
<name>A0A8J5Y2R4_9ROSI</name>
<proteinExistence type="predicted"/>